<dbReference type="RefSeq" id="WP_204720626.1">
    <property type="nucleotide sequence ID" value="NZ_JACSNR010000005.1"/>
</dbReference>
<keyword evidence="2" id="KW-0472">Membrane</keyword>
<sequence>MMKRIFRFAAKPDVYVDPTWGDPDRLPENSQSPDSAPVPTAQLLDHPLELRLLILIGVPIAILLAVCAASALFGGICLALLGL</sequence>
<feature type="region of interest" description="Disordered" evidence="1">
    <location>
        <begin position="19"/>
        <end position="39"/>
    </location>
</feature>
<organism evidence="3 4">
    <name type="scientific">Hydrogenoanaerobacterium saccharovorans</name>
    <dbReference type="NCBI Taxonomy" id="474960"/>
    <lineage>
        <taxon>Bacteria</taxon>
        <taxon>Bacillati</taxon>
        <taxon>Bacillota</taxon>
        <taxon>Clostridia</taxon>
        <taxon>Eubacteriales</taxon>
        <taxon>Oscillospiraceae</taxon>
        <taxon>Hydrogenoanaerobacterium</taxon>
    </lineage>
</organism>
<accession>A0ABS2GNA5</accession>
<evidence type="ECO:0000256" key="1">
    <source>
        <dbReference type="SAM" id="MobiDB-lite"/>
    </source>
</evidence>
<protein>
    <submittedName>
        <fullName evidence="3">Uncharacterized protein</fullName>
    </submittedName>
</protein>
<evidence type="ECO:0000313" key="4">
    <source>
        <dbReference type="Proteomes" id="UP000724149"/>
    </source>
</evidence>
<reference evidence="3 4" key="1">
    <citation type="journal article" date="2021" name="Sci. Rep.">
        <title>The distribution of antibiotic resistance genes in chicken gut microbiota commensals.</title>
        <authorList>
            <person name="Juricova H."/>
            <person name="Matiasovicova J."/>
            <person name="Kubasova T."/>
            <person name="Cejkova D."/>
            <person name="Rychlik I."/>
        </authorList>
    </citation>
    <scope>NUCLEOTIDE SEQUENCE [LARGE SCALE GENOMIC DNA]</scope>
    <source>
        <strain evidence="3 4">An564</strain>
    </source>
</reference>
<keyword evidence="2" id="KW-1133">Transmembrane helix</keyword>
<name>A0ABS2GNA5_9FIRM</name>
<dbReference type="Proteomes" id="UP000724149">
    <property type="component" value="Unassembled WGS sequence"/>
</dbReference>
<feature type="transmembrane region" description="Helical" evidence="2">
    <location>
        <begin position="52"/>
        <end position="81"/>
    </location>
</feature>
<comment type="caution">
    <text evidence="3">The sequence shown here is derived from an EMBL/GenBank/DDBJ whole genome shotgun (WGS) entry which is preliminary data.</text>
</comment>
<keyword evidence="4" id="KW-1185">Reference proteome</keyword>
<proteinExistence type="predicted"/>
<dbReference type="EMBL" id="JACSNR010000005">
    <property type="protein sequence ID" value="MBM6923283.1"/>
    <property type="molecule type" value="Genomic_DNA"/>
</dbReference>
<evidence type="ECO:0000256" key="2">
    <source>
        <dbReference type="SAM" id="Phobius"/>
    </source>
</evidence>
<evidence type="ECO:0000313" key="3">
    <source>
        <dbReference type="EMBL" id="MBM6923283.1"/>
    </source>
</evidence>
<keyword evidence="2" id="KW-0812">Transmembrane</keyword>
<gene>
    <name evidence="3" type="ORF">H9X81_06230</name>
</gene>